<dbReference type="RefSeq" id="WP_406795036.1">
    <property type="nucleotide sequence ID" value="NZ_JBJHZX010000190.1"/>
</dbReference>
<dbReference type="EC" id="1.1.1.1" evidence="3"/>
<keyword evidence="1 3" id="KW-0560">Oxidoreductase</keyword>
<evidence type="ECO:0000313" key="4">
    <source>
        <dbReference type="Proteomes" id="UP001623660"/>
    </source>
</evidence>
<sequence length="111" mass="11728">PFMVKSGAVNKITDIFKRINVEYEIFAEIVPDPPVDIVANGVGRMMAFRPDAIIALGGGSSIDATKSIMAFCLKILKNKGDTSGYAKPLFIAVPTTSGTGSEVTAFSIITT</sequence>
<dbReference type="InterPro" id="IPR039697">
    <property type="entry name" value="Alcohol_dehydrogenase_Fe"/>
</dbReference>
<dbReference type="Proteomes" id="UP001623660">
    <property type="component" value="Unassembled WGS sequence"/>
</dbReference>
<evidence type="ECO:0000256" key="1">
    <source>
        <dbReference type="ARBA" id="ARBA00023002"/>
    </source>
</evidence>
<dbReference type="EMBL" id="JBJHZX010000190">
    <property type="protein sequence ID" value="MFL0198932.1"/>
    <property type="molecule type" value="Genomic_DNA"/>
</dbReference>
<protein>
    <submittedName>
        <fullName evidence="3">Iron-containing alcohol dehydrogenase</fullName>
        <ecNumber evidence="3">1.1.1.1</ecNumber>
    </submittedName>
</protein>
<dbReference type="GO" id="GO:0004022">
    <property type="term" value="F:alcohol dehydrogenase (NAD+) activity"/>
    <property type="evidence" value="ECO:0007669"/>
    <property type="project" value="UniProtKB-EC"/>
</dbReference>
<dbReference type="PANTHER" id="PTHR11496">
    <property type="entry name" value="ALCOHOL DEHYDROGENASE"/>
    <property type="match status" value="1"/>
</dbReference>
<evidence type="ECO:0000259" key="2">
    <source>
        <dbReference type="Pfam" id="PF00465"/>
    </source>
</evidence>
<proteinExistence type="predicted"/>
<gene>
    <name evidence="3" type="ORF">ACJDU8_25805</name>
</gene>
<dbReference type="InterPro" id="IPR001670">
    <property type="entry name" value="ADH_Fe/GldA"/>
</dbReference>
<dbReference type="SUPFAM" id="SSF56796">
    <property type="entry name" value="Dehydroquinate synthase-like"/>
    <property type="match status" value="1"/>
</dbReference>
<name>A0ABW8STD2_9CLOT</name>
<dbReference type="Gene3D" id="3.40.50.1970">
    <property type="match status" value="1"/>
</dbReference>
<feature type="non-terminal residue" evidence="3">
    <location>
        <position position="111"/>
    </location>
</feature>
<feature type="domain" description="Alcohol dehydrogenase iron-type/glycerol dehydrogenase GldA" evidence="2">
    <location>
        <begin position="2"/>
        <end position="110"/>
    </location>
</feature>
<comment type="caution">
    <text evidence="3">The sequence shown here is derived from an EMBL/GenBank/DDBJ whole genome shotgun (WGS) entry which is preliminary data.</text>
</comment>
<accession>A0ABW8STD2</accession>
<evidence type="ECO:0000313" key="3">
    <source>
        <dbReference type="EMBL" id="MFL0198932.1"/>
    </source>
</evidence>
<organism evidence="3 4">
    <name type="scientific">Candidatus Clostridium eludens</name>
    <dbReference type="NCBI Taxonomy" id="3381663"/>
    <lineage>
        <taxon>Bacteria</taxon>
        <taxon>Bacillati</taxon>
        <taxon>Bacillota</taxon>
        <taxon>Clostridia</taxon>
        <taxon>Eubacteriales</taxon>
        <taxon>Clostridiaceae</taxon>
        <taxon>Clostridium</taxon>
    </lineage>
</organism>
<reference evidence="3 4" key="1">
    <citation type="submission" date="2024-11" db="EMBL/GenBank/DDBJ databases">
        <authorList>
            <person name="Heng Y.C."/>
            <person name="Lim A.C.H."/>
            <person name="Lee J.K.Y."/>
            <person name="Kittelmann S."/>
        </authorList>
    </citation>
    <scope>NUCLEOTIDE SEQUENCE [LARGE SCALE GENOMIC DNA]</scope>
    <source>
        <strain evidence="3 4">WILCCON 0269</strain>
    </source>
</reference>
<feature type="non-terminal residue" evidence="3">
    <location>
        <position position="1"/>
    </location>
</feature>
<dbReference type="PANTHER" id="PTHR11496:SF83">
    <property type="entry name" value="HYDROXYACID-OXOACID TRANSHYDROGENASE, MITOCHONDRIAL"/>
    <property type="match status" value="1"/>
</dbReference>
<dbReference type="Pfam" id="PF00465">
    <property type="entry name" value="Fe-ADH"/>
    <property type="match status" value="1"/>
</dbReference>
<keyword evidence="4" id="KW-1185">Reference proteome</keyword>